<dbReference type="AlphaFoldDB" id="A0A101IJ32"/>
<feature type="active site" description="Proton donor" evidence="7">
    <location>
        <position position="109"/>
    </location>
</feature>
<organism evidence="9 10">
    <name type="scientific">Methanothrix harundinacea</name>
    <dbReference type="NCBI Taxonomy" id="301375"/>
    <lineage>
        <taxon>Archaea</taxon>
        <taxon>Methanobacteriati</taxon>
        <taxon>Methanobacteriota</taxon>
        <taxon>Stenosarchaea group</taxon>
        <taxon>Methanomicrobia</taxon>
        <taxon>Methanotrichales</taxon>
        <taxon>Methanotrichaceae</taxon>
        <taxon>Methanothrix</taxon>
    </lineage>
</organism>
<dbReference type="EMBL" id="LGHB01000023">
    <property type="protein sequence ID" value="KUK95938.1"/>
    <property type="molecule type" value="Genomic_DNA"/>
</dbReference>
<dbReference type="Gene3D" id="3.40.50.960">
    <property type="entry name" value="Lumazine/riboflavin synthase"/>
    <property type="match status" value="1"/>
</dbReference>
<sequence>MGFDRVAPPSSIDGFISGKCAELKKQPPFGGVGSMIKLGFVVAEFNRDITYQMEILGREHAEFLGAEVAVTLMVPGVYDMPLAVKKLIERDDVDAVVTIGCVIQGETGHDEIVAQQASRKIMDLALEFDKPVTLGISGPKMSRMDAHRRIDYSKRAVEAAVKMVRRLGED</sequence>
<evidence type="ECO:0000313" key="8">
    <source>
        <dbReference type="EMBL" id="KUK44729.1"/>
    </source>
</evidence>
<evidence type="ECO:0000256" key="2">
    <source>
        <dbReference type="ARBA" id="ARBA00007424"/>
    </source>
</evidence>
<comment type="pathway">
    <text evidence="1 7">Cofactor biosynthesis; riboflavin biosynthesis; riboflavin from 2-hydroxy-3-oxobutyl phosphate and 5-amino-6-(D-ribitylamino)uracil: step 1/2.</text>
</comment>
<feature type="binding site" evidence="7">
    <location>
        <position position="45"/>
    </location>
    <ligand>
        <name>5-amino-6-(D-ribitylamino)uracil</name>
        <dbReference type="ChEBI" id="CHEBI:15934"/>
    </ligand>
</feature>
<gene>
    <name evidence="7" type="primary">ribH</name>
    <name evidence="8" type="ORF">XD72_0903</name>
    <name evidence="9" type="ORF">XE07_1465</name>
</gene>
<dbReference type="PATRIC" id="fig|301375.6.peg.609"/>
<dbReference type="UniPathway" id="UPA00275">
    <property type="reaction ID" value="UER00404"/>
</dbReference>
<dbReference type="CDD" id="cd09211">
    <property type="entry name" value="Lumazine_synthase_archaeal"/>
    <property type="match status" value="1"/>
</dbReference>
<feature type="binding site" evidence="7">
    <location>
        <begin position="101"/>
        <end position="103"/>
    </location>
    <ligand>
        <name>5-amino-6-(D-ribitylamino)uracil</name>
        <dbReference type="ChEBI" id="CHEBI:15934"/>
    </ligand>
</feature>
<dbReference type="GO" id="GO:0009349">
    <property type="term" value="C:riboflavin synthase complex"/>
    <property type="evidence" value="ECO:0007669"/>
    <property type="project" value="UniProtKB-UniRule"/>
</dbReference>
<dbReference type="InterPro" id="IPR034964">
    <property type="entry name" value="LS"/>
</dbReference>
<feature type="binding site" evidence="7">
    <location>
        <begin position="77"/>
        <end position="79"/>
    </location>
    <ligand>
        <name>5-amino-6-(D-ribitylamino)uracil</name>
        <dbReference type="ChEBI" id="CHEBI:15934"/>
    </ligand>
</feature>
<dbReference type="PANTHER" id="PTHR21058:SF0">
    <property type="entry name" value="6,7-DIMETHYL-8-RIBITYLLUMAZINE SYNTHASE"/>
    <property type="match status" value="1"/>
</dbReference>
<keyword evidence="4 7" id="KW-0686">Riboflavin biosynthesis</keyword>
<evidence type="ECO:0000256" key="4">
    <source>
        <dbReference type="ARBA" id="ARBA00022619"/>
    </source>
</evidence>
<dbReference type="EC" id="2.5.1.78" evidence="3 7"/>
<dbReference type="GO" id="GO:0009231">
    <property type="term" value="P:riboflavin biosynthetic process"/>
    <property type="evidence" value="ECO:0007669"/>
    <property type="project" value="UniProtKB-UniRule"/>
</dbReference>
<protein>
    <recommendedName>
        <fullName evidence="3 7">6,7-dimethyl-8-ribityllumazine synthase</fullName>
        <shortName evidence="7">DMRL synthase</shortName>
        <shortName evidence="7">LS</shortName>
        <shortName evidence="7">Lumazine synthase</shortName>
        <ecNumber evidence="3 7">2.5.1.78</ecNumber>
    </recommendedName>
</protein>
<evidence type="ECO:0000313" key="10">
    <source>
        <dbReference type="Proteomes" id="UP000053961"/>
    </source>
</evidence>
<dbReference type="GO" id="GO:0000906">
    <property type="term" value="F:6,7-dimethyl-8-ribityllumazine synthase activity"/>
    <property type="evidence" value="ECO:0007669"/>
    <property type="project" value="UniProtKB-UniRule"/>
</dbReference>
<dbReference type="Proteomes" id="UP000053961">
    <property type="component" value="Unassembled WGS sequence"/>
</dbReference>
<feature type="binding site" evidence="7">
    <location>
        <position position="143"/>
    </location>
    <ligand>
        <name>(2S)-2-hydroxy-3-oxobutyl phosphate</name>
        <dbReference type="ChEBI" id="CHEBI:58830"/>
    </ligand>
</feature>
<keyword evidence="5 7" id="KW-0808">Transferase</keyword>
<dbReference type="HAMAP" id="MF_00178">
    <property type="entry name" value="Lumazine_synth"/>
    <property type="match status" value="1"/>
</dbReference>
<evidence type="ECO:0000256" key="5">
    <source>
        <dbReference type="ARBA" id="ARBA00022679"/>
    </source>
</evidence>
<comment type="catalytic activity">
    <reaction evidence="6 7">
        <text>(2S)-2-hydroxy-3-oxobutyl phosphate + 5-amino-6-(D-ribitylamino)uracil = 6,7-dimethyl-8-(1-D-ribityl)lumazine + phosphate + 2 H2O + H(+)</text>
        <dbReference type="Rhea" id="RHEA:26152"/>
        <dbReference type="ChEBI" id="CHEBI:15377"/>
        <dbReference type="ChEBI" id="CHEBI:15378"/>
        <dbReference type="ChEBI" id="CHEBI:15934"/>
        <dbReference type="ChEBI" id="CHEBI:43474"/>
        <dbReference type="ChEBI" id="CHEBI:58201"/>
        <dbReference type="ChEBI" id="CHEBI:58830"/>
        <dbReference type="EC" id="2.5.1.78"/>
    </reaction>
</comment>
<dbReference type="SUPFAM" id="SSF52121">
    <property type="entry name" value="Lumazine synthase"/>
    <property type="match status" value="1"/>
</dbReference>
<feature type="binding site" evidence="7">
    <location>
        <begin position="106"/>
        <end position="107"/>
    </location>
    <ligand>
        <name>(2S)-2-hydroxy-3-oxobutyl phosphate</name>
        <dbReference type="ChEBI" id="CHEBI:58830"/>
    </ligand>
</feature>
<dbReference type="FunFam" id="3.40.50.960:FF:000003">
    <property type="entry name" value="6,7-dimethyl-8-ribityllumazine synthase"/>
    <property type="match status" value="1"/>
</dbReference>
<accession>A0A101IJ32</accession>
<evidence type="ECO:0000313" key="9">
    <source>
        <dbReference type="EMBL" id="KUK95938.1"/>
    </source>
</evidence>
<dbReference type="Pfam" id="PF00885">
    <property type="entry name" value="DMRL_synthase"/>
    <property type="match status" value="1"/>
</dbReference>
<evidence type="ECO:0000256" key="7">
    <source>
        <dbReference type="HAMAP-Rule" id="MF_00178"/>
    </source>
</evidence>
<evidence type="ECO:0000313" key="11">
    <source>
        <dbReference type="Proteomes" id="UP000057043"/>
    </source>
</evidence>
<reference evidence="10 11" key="2">
    <citation type="journal article" date="2015" name="MBio">
        <title>Genome-Resolved Metagenomic Analysis Reveals Roles for Candidate Phyla and Other Microbial Community Members in Biogeochemical Transformations in Oil Reservoirs.</title>
        <authorList>
            <person name="Hu P."/>
            <person name="Tom L."/>
            <person name="Singh A."/>
            <person name="Thomas B.C."/>
            <person name="Baker B.J."/>
            <person name="Piceno Y.M."/>
            <person name="Andersen G.L."/>
            <person name="Banfield J.F."/>
        </authorList>
    </citation>
    <scope>NUCLEOTIDE SEQUENCE [LARGE SCALE GENOMIC DNA]</scope>
    <source>
        <strain evidence="8">57_489</strain>
    </source>
</reference>
<dbReference type="InterPro" id="IPR002180">
    <property type="entry name" value="LS/RS"/>
</dbReference>
<comment type="similarity">
    <text evidence="2 7">Belongs to the DMRL synthase family.</text>
</comment>
<dbReference type="InterPro" id="IPR036467">
    <property type="entry name" value="LS/RS_sf"/>
</dbReference>
<evidence type="ECO:0000256" key="1">
    <source>
        <dbReference type="ARBA" id="ARBA00004917"/>
    </source>
</evidence>
<comment type="function">
    <text evidence="7">Catalyzes the formation of 6,7-dimethyl-8-ribityllumazine by condensation of 5-amino-6-(D-ribitylamino)uracil with 3,4-dihydroxy-2-butanone 4-phosphate. This is the penultimate step in the biosynthesis of riboflavin.</text>
</comment>
<dbReference type="EMBL" id="LGFT01000017">
    <property type="protein sequence ID" value="KUK44729.1"/>
    <property type="molecule type" value="Genomic_DNA"/>
</dbReference>
<evidence type="ECO:0000256" key="3">
    <source>
        <dbReference type="ARBA" id="ARBA00012664"/>
    </source>
</evidence>
<dbReference type="NCBIfam" id="TIGR00114">
    <property type="entry name" value="lumazine-synth"/>
    <property type="match status" value="1"/>
</dbReference>
<feature type="binding site" evidence="7">
    <location>
        <position position="134"/>
    </location>
    <ligand>
        <name>5-amino-6-(D-ribitylamino)uracil</name>
        <dbReference type="ChEBI" id="CHEBI:15934"/>
    </ligand>
</feature>
<evidence type="ECO:0000256" key="6">
    <source>
        <dbReference type="ARBA" id="ARBA00048785"/>
    </source>
</evidence>
<reference evidence="9" key="1">
    <citation type="journal article" date="2015" name="MBio">
        <title>Genome-resolved metagenomic analysis reveals roles for candidate phyla and other microbial community members in biogeochemical transformations in oil reservoirs.</title>
        <authorList>
            <person name="Hu P."/>
            <person name="Tom L."/>
            <person name="Singh A."/>
            <person name="Thomas B.C."/>
            <person name="Baker B.J."/>
            <person name="Piceno Y.M."/>
            <person name="Andersen G.L."/>
            <person name="Banfield J.F."/>
        </authorList>
    </citation>
    <scope>NUCLEOTIDE SEQUENCE [LARGE SCALE GENOMIC DNA]</scope>
    <source>
        <strain evidence="9">56_747</strain>
    </source>
</reference>
<dbReference type="PANTHER" id="PTHR21058">
    <property type="entry name" value="6,7-DIMETHYL-8-RIBITYLLUMAZINE SYNTHASE DMRL SYNTHASE LUMAZINE SYNTHASE"/>
    <property type="match status" value="1"/>
</dbReference>
<proteinExistence type="inferred from homology"/>
<comment type="caution">
    <text evidence="9">The sequence shown here is derived from an EMBL/GenBank/DDBJ whole genome shotgun (WGS) entry which is preliminary data.</text>
</comment>
<dbReference type="Proteomes" id="UP000057043">
    <property type="component" value="Unassembled WGS sequence"/>
</dbReference>
<name>A0A101IJ32_9EURY</name>